<dbReference type="AlphaFoldDB" id="A0A2R5FA91"/>
<organism evidence="2 3">
    <name type="scientific">Novimethylophilus kurashikiensis</name>
    <dbReference type="NCBI Taxonomy" id="1825523"/>
    <lineage>
        <taxon>Bacteria</taxon>
        <taxon>Pseudomonadati</taxon>
        <taxon>Pseudomonadota</taxon>
        <taxon>Betaproteobacteria</taxon>
        <taxon>Nitrosomonadales</taxon>
        <taxon>Methylophilaceae</taxon>
        <taxon>Novimethylophilus</taxon>
    </lineage>
</organism>
<evidence type="ECO:0000313" key="2">
    <source>
        <dbReference type="EMBL" id="GBG15152.1"/>
    </source>
</evidence>
<accession>A0A2R5FA91</accession>
<dbReference type="Proteomes" id="UP000245081">
    <property type="component" value="Unassembled WGS sequence"/>
</dbReference>
<feature type="compositionally biased region" description="Basic and acidic residues" evidence="1">
    <location>
        <begin position="42"/>
        <end position="53"/>
    </location>
</feature>
<proteinExistence type="predicted"/>
<gene>
    <name evidence="2" type="ORF">NMK_2755</name>
</gene>
<protein>
    <submittedName>
        <fullName evidence="2">Alkaline phosphatase</fullName>
    </submittedName>
</protein>
<comment type="caution">
    <text evidence="2">The sequence shown here is derived from an EMBL/GenBank/DDBJ whole genome shotgun (WGS) entry which is preliminary data.</text>
</comment>
<dbReference type="RefSeq" id="WP_109016306.1">
    <property type="nucleotide sequence ID" value="NZ_BDOQ01000013.1"/>
</dbReference>
<sequence>MDKYSSMMNSRKLNRVNTSALVKTAGLSEESSRPAGDARVSMQDRRKMSDRRRASSMTV</sequence>
<reference evidence="2 3" key="1">
    <citation type="journal article" date="2018" name="Environ. Microbiol.">
        <title>Isolation and genomic characterization of Novimethylophilus kurashikiensis gen. nov. sp. nov., a new lanthanide-dependent methylotrophic species of Methylophilaceae.</title>
        <authorList>
            <person name="Lv H."/>
            <person name="Sahin N."/>
            <person name="Tani A."/>
        </authorList>
    </citation>
    <scope>NUCLEOTIDE SEQUENCE [LARGE SCALE GENOMIC DNA]</scope>
    <source>
        <strain evidence="2 3">La2-4</strain>
    </source>
</reference>
<keyword evidence="3" id="KW-1185">Reference proteome</keyword>
<dbReference type="EMBL" id="BDOQ01000013">
    <property type="protein sequence ID" value="GBG15152.1"/>
    <property type="molecule type" value="Genomic_DNA"/>
</dbReference>
<feature type="region of interest" description="Disordered" evidence="1">
    <location>
        <begin position="1"/>
        <end position="59"/>
    </location>
</feature>
<evidence type="ECO:0000256" key="1">
    <source>
        <dbReference type="SAM" id="MobiDB-lite"/>
    </source>
</evidence>
<feature type="compositionally biased region" description="Polar residues" evidence="1">
    <location>
        <begin position="1"/>
        <end position="21"/>
    </location>
</feature>
<name>A0A2R5FA91_9PROT</name>
<evidence type="ECO:0000313" key="3">
    <source>
        <dbReference type="Proteomes" id="UP000245081"/>
    </source>
</evidence>